<dbReference type="AlphaFoldDB" id="A0A9P9KV27"/>
<comment type="caution">
    <text evidence="1">The sequence shown here is derived from an EMBL/GenBank/DDBJ whole genome shotgun (WGS) entry which is preliminary data.</text>
</comment>
<protein>
    <submittedName>
        <fullName evidence="1">Uncharacterized protein</fullName>
    </submittedName>
</protein>
<evidence type="ECO:0000313" key="2">
    <source>
        <dbReference type="Proteomes" id="UP000720189"/>
    </source>
</evidence>
<dbReference type="RefSeq" id="XP_046056003.1">
    <property type="nucleotide sequence ID" value="XM_046194735.1"/>
</dbReference>
<sequence length="315" mass="36481">MIATVNNDIASLKRYIHSVSEIPVISHSDLLSLYQDVGMSGFAGMSDAEFQQLLSNNREEIYRRLGENALSIENSESGSYRHFRKCNECRFQTGAFKNEISPDLCGIKSFPIISIENHMISSPIDRYFPGLLDTLQQGRPRTSFCQGYQTPWTLWMARCPRCGEWQELRAFRISGGHEAWVPYMGWVTWDGMLLKPEALKKACCNACFVAQNGRHALAEYLVRWFLFLIQQQTNDVHYELVAAPQKVEVWSGVQPTQSEKSDWHYQLHQIKAFERHLPSWYLSSCLQTFYKNCYYKRYIAFLMLLLSSSVNVIPR</sequence>
<dbReference type="GeneID" id="70224689"/>
<accession>A0A9P9KV27</accession>
<evidence type="ECO:0000313" key="1">
    <source>
        <dbReference type="EMBL" id="KAH7269235.1"/>
    </source>
</evidence>
<keyword evidence="2" id="KW-1185">Reference proteome</keyword>
<dbReference type="Proteomes" id="UP000720189">
    <property type="component" value="Unassembled WGS sequence"/>
</dbReference>
<gene>
    <name evidence="1" type="ORF">BKA55DRAFT_588037</name>
</gene>
<dbReference type="EMBL" id="JAGMUX010000001">
    <property type="protein sequence ID" value="KAH7269235.1"/>
    <property type="molecule type" value="Genomic_DNA"/>
</dbReference>
<reference evidence="1" key="1">
    <citation type="journal article" date="2021" name="Nat. Commun.">
        <title>Genetic determinants of endophytism in the Arabidopsis root mycobiome.</title>
        <authorList>
            <person name="Mesny F."/>
            <person name="Miyauchi S."/>
            <person name="Thiergart T."/>
            <person name="Pickel B."/>
            <person name="Atanasova L."/>
            <person name="Karlsson M."/>
            <person name="Huettel B."/>
            <person name="Barry K.W."/>
            <person name="Haridas S."/>
            <person name="Chen C."/>
            <person name="Bauer D."/>
            <person name="Andreopoulos W."/>
            <person name="Pangilinan J."/>
            <person name="LaButti K."/>
            <person name="Riley R."/>
            <person name="Lipzen A."/>
            <person name="Clum A."/>
            <person name="Drula E."/>
            <person name="Henrissat B."/>
            <person name="Kohler A."/>
            <person name="Grigoriev I.V."/>
            <person name="Martin F.M."/>
            <person name="Hacquard S."/>
        </authorList>
    </citation>
    <scope>NUCLEOTIDE SEQUENCE</scope>
    <source>
        <strain evidence="1">MPI-CAGE-AT-0023</strain>
    </source>
</reference>
<dbReference type="OrthoDB" id="3481585at2759"/>
<name>A0A9P9KV27_FUSRE</name>
<organism evidence="1 2">
    <name type="scientific">Fusarium redolens</name>
    <dbReference type="NCBI Taxonomy" id="48865"/>
    <lineage>
        <taxon>Eukaryota</taxon>
        <taxon>Fungi</taxon>
        <taxon>Dikarya</taxon>
        <taxon>Ascomycota</taxon>
        <taxon>Pezizomycotina</taxon>
        <taxon>Sordariomycetes</taxon>
        <taxon>Hypocreomycetidae</taxon>
        <taxon>Hypocreales</taxon>
        <taxon>Nectriaceae</taxon>
        <taxon>Fusarium</taxon>
        <taxon>Fusarium redolens species complex</taxon>
    </lineage>
</organism>
<proteinExistence type="predicted"/>